<dbReference type="Pfam" id="PF07690">
    <property type="entry name" value="MFS_1"/>
    <property type="match status" value="1"/>
</dbReference>
<dbReference type="InterPro" id="IPR020846">
    <property type="entry name" value="MFS_dom"/>
</dbReference>
<evidence type="ECO:0000256" key="2">
    <source>
        <dbReference type="ARBA" id="ARBA00022475"/>
    </source>
</evidence>
<feature type="transmembrane region" description="Helical" evidence="6">
    <location>
        <begin position="81"/>
        <end position="101"/>
    </location>
</feature>
<dbReference type="SUPFAM" id="SSF103473">
    <property type="entry name" value="MFS general substrate transporter"/>
    <property type="match status" value="1"/>
</dbReference>
<dbReference type="GO" id="GO:0022857">
    <property type="term" value="F:transmembrane transporter activity"/>
    <property type="evidence" value="ECO:0007669"/>
    <property type="project" value="InterPro"/>
</dbReference>
<dbReference type="EMBL" id="CP001736">
    <property type="protein sequence ID" value="ADB34468.1"/>
    <property type="molecule type" value="Genomic_DNA"/>
</dbReference>
<evidence type="ECO:0000256" key="6">
    <source>
        <dbReference type="SAM" id="Phobius"/>
    </source>
</evidence>
<dbReference type="RefSeq" id="WP_012923022.1">
    <property type="nucleotide sequence ID" value="NC_013729.1"/>
</dbReference>
<dbReference type="PANTHER" id="PTHR43124">
    <property type="entry name" value="PURINE EFFLUX PUMP PBUE"/>
    <property type="match status" value="1"/>
</dbReference>
<sequence>MTTVRGHVEARVNWLPVWAVTAGTFLLVTAEQLPIGLLTGVGDSLSVSEGTAGLLVTVPSLVAAIAAPVVPLLIGTLDRRLLLAGLMALMTAANVVSALAPNYPVLIGSRFLVGVAVGGFWAVAGGLAVRLVPPAHVARATAVVFGGVGAANVLGVPIGALLGTWAGWRVAFAALGALALVTFVVLLAVLPPLSAAQPVRLRELAGQLANRGVRIGIVATLLVVTGHFCAYTFMSPVLQDISGVDERFIGALLFGFGAAGIIGNFVAGALLPRSLYRTVAGIVAALAVVLLVFPVAGGRPATGIGLLVAWGLAYGGVSVSLQSWMMRVAPRSVEAATALWVATFNLAIGLGALGGAVVIDTLPLRGVLLGAGGLLLLAGCAVLAARRTPALR</sequence>
<feature type="transmembrane region" description="Helical" evidence="6">
    <location>
        <begin position="107"/>
        <end position="129"/>
    </location>
</feature>
<dbReference type="CDD" id="cd17324">
    <property type="entry name" value="MFS_NepI_like"/>
    <property type="match status" value="1"/>
</dbReference>
<evidence type="ECO:0000256" key="4">
    <source>
        <dbReference type="ARBA" id="ARBA00022989"/>
    </source>
</evidence>
<dbReference type="HOGENOM" id="CLU_001265_61_1_11"/>
<dbReference type="PANTHER" id="PTHR43124:SF3">
    <property type="entry name" value="CHLORAMPHENICOL EFFLUX PUMP RV0191"/>
    <property type="match status" value="1"/>
</dbReference>
<feature type="transmembrane region" description="Helical" evidence="6">
    <location>
        <begin position="278"/>
        <end position="297"/>
    </location>
</feature>
<feature type="transmembrane region" description="Helical" evidence="6">
    <location>
        <begin position="303"/>
        <end position="325"/>
    </location>
</feature>
<dbReference type="Gene3D" id="1.20.1250.20">
    <property type="entry name" value="MFS general substrate transporter like domains"/>
    <property type="match status" value="1"/>
</dbReference>
<evidence type="ECO:0000256" key="3">
    <source>
        <dbReference type="ARBA" id="ARBA00022692"/>
    </source>
</evidence>
<keyword evidence="2" id="KW-1003">Cell membrane</keyword>
<feature type="transmembrane region" description="Helical" evidence="6">
    <location>
        <begin position="141"/>
        <end position="162"/>
    </location>
</feature>
<keyword evidence="4 6" id="KW-1133">Transmembrane helix</keyword>
<dbReference type="Proteomes" id="UP000007967">
    <property type="component" value="Chromosome"/>
</dbReference>
<feature type="domain" description="Major facilitator superfamily (MFS) profile" evidence="7">
    <location>
        <begin position="16"/>
        <end position="392"/>
    </location>
</feature>
<feature type="transmembrane region" description="Helical" evidence="6">
    <location>
        <begin position="12"/>
        <end position="30"/>
    </location>
</feature>
<dbReference type="InterPro" id="IPR036259">
    <property type="entry name" value="MFS_trans_sf"/>
</dbReference>
<dbReference type="InterPro" id="IPR050189">
    <property type="entry name" value="MFS_Efflux_Transporters"/>
</dbReference>
<evidence type="ECO:0000313" key="9">
    <source>
        <dbReference type="Proteomes" id="UP000007967"/>
    </source>
</evidence>
<feature type="transmembrane region" description="Helical" evidence="6">
    <location>
        <begin position="168"/>
        <end position="191"/>
    </location>
</feature>
<evidence type="ECO:0000259" key="7">
    <source>
        <dbReference type="PROSITE" id="PS50850"/>
    </source>
</evidence>
<dbReference type="InterPro" id="IPR011701">
    <property type="entry name" value="MFS"/>
</dbReference>
<accession>D2PMA0</accession>
<keyword evidence="5 6" id="KW-0472">Membrane</keyword>
<keyword evidence="9" id="KW-1185">Reference proteome</keyword>
<dbReference type="eggNOG" id="COG2814">
    <property type="taxonomic scope" value="Bacteria"/>
</dbReference>
<dbReference type="PROSITE" id="PS50850">
    <property type="entry name" value="MFS"/>
    <property type="match status" value="1"/>
</dbReference>
<evidence type="ECO:0000256" key="5">
    <source>
        <dbReference type="ARBA" id="ARBA00023136"/>
    </source>
</evidence>
<dbReference type="AlphaFoldDB" id="D2PMA0"/>
<feature type="transmembrane region" description="Helical" evidence="6">
    <location>
        <begin position="50"/>
        <end position="74"/>
    </location>
</feature>
<proteinExistence type="predicted"/>
<feature type="transmembrane region" description="Helical" evidence="6">
    <location>
        <begin position="248"/>
        <end position="271"/>
    </location>
</feature>
<dbReference type="KEGG" id="kfl:Kfla_5457"/>
<evidence type="ECO:0000256" key="1">
    <source>
        <dbReference type="ARBA" id="ARBA00004651"/>
    </source>
</evidence>
<organism evidence="8 9">
    <name type="scientific">Kribbella flavida (strain DSM 17836 / JCM 10339 / NBRC 14399)</name>
    <dbReference type="NCBI Taxonomy" id="479435"/>
    <lineage>
        <taxon>Bacteria</taxon>
        <taxon>Bacillati</taxon>
        <taxon>Actinomycetota</taxon>
        <taxon>Actinomycetes</taxon>
        <taxon>Propionibacteriales</taxon>
        <taxon>Kribbellaceae</taxon>
        <taxon>Kribbella</taxon>
    </lineage>
</organism>
<dbReference type="GO" id="GO:0005886">
    <property type="term" value="C:plasma membrane"/>
    <property type="evidence" value="ECO:0007669"/>
    <property type="project" value="UniProtKB-SubCell"/>
</dbReference>
<feature type="transmembrane region" description="Helical" evidence="6">
    <location>
        <begin position="337"/>
        <end position="359"/>
    </location>
</feature>
<keyword evidence="3 6" id="KW-0812">Transmembrane</keyword>
<reference evidence="9" key="1">
    <citation type="submission" date="2009-09" db="EMBL/GenBank/DDBJ databases">
        <title>The complete genome of Kribbella flavida DSM 17836.</title>
        <authorList>
            <consortium name="US DOE Joint Genome Institute (JGI-PGF)"/>
            <person name="Lucas S."/>
            <person name="Copeland A."/>
            <person name="Lapidus A."/>
            <person name="Glavina del Rio T."/>
            <person name="Dalin E."/>
            <person name="Tice H."/>
            <person name="Bruce D."/>
            <person name="Goodwin L."/>
            <person name="Pitluck S."/>
            <person name="Kyrpides N."/>
            <person name="Mavromatis K."/>
            <person name="Ivanova N."/>
            <person name="Saunders E."/>
            <person name="Brettin T."/>
            <person name="Detter J.C."/>
            <person name="Han C."/>
            <person name="Larimer F."/>
            <person name="Land M."/>
            <person name="Hauser L."/>
            <person name="Markowitz V."/>
            <person name="Cheng J.-F."/>
            <person name="Hugenholtz P."/>
            <person name="Woyke T."/>
            <person name="Wu D."/>
            <person name="Pukall R."/>
            <person name="Klenk H.-P."/>
            <person name="Eisen J.A."/>
        </authorList>
    </citation>
    <scope>NUCLEOTIDE SEQUENCE [LARGE SCALE GENOMIC DNA]</scope>
    <source>
        <strain evidence="9">DSM 17836 / JCM 10339 / NBRC 14399</strain>
    </source>
</reference>
<name>D2PMA0_KRIFD</name>
<feature type="transmembrane region" description="Helical" evidence="6">
    <location>
        <begin position="365"/>
        <end position="385"/>
    </location>
</feature>
<protein>
    <submittedName>
        <fullName evidence="8">Major facilitator superfamily MFS_1</fullName>
    </submittedName>
</protein>
<evidence type="ECO:0000313" key="8">
    <source>
        <dbReference type="EMBL" id="ADB34468.1"/>
    </source>
</evidence>
<feature type="transmembrane region" description="Helical" evidence="6">
    <location>
        <begin position="212"/>
        <end position="233"/>
    </location>
</feature>
<gene>
    <name evidence="8" type="ordered locus">Kfla_5457</name>
</gene>
<reference evidence="8 9" key="2">
    <citation type="journal article" date="2010" name="Stand. Genomic Sci.">
        <title>Complete genome sequence of Kribbella flavida type strain (IFO 14399).</title>
        <authorList>
            <person name="Pukall R."/>
            <person name="Lapidus A."/>
            <person name="Glavina Del Rio T."/>
            <person name="Copeland A."/>
            <person name="Tice H."/>
            <person name="Cheng J.-F."/>
            <person name="Lucas S."/>
            <person name="Chen F."/>
            <person name="Nolan M."/>
            <person name="LaButti K."/>
            <person name="Pati A."/>
            <person name="Ivanova N."/>
            <person name="Mavrommatis K."/>
            <person name="Mikhailova N."/>
            <person name="Pitluck S."/>
            <person name="Bruce D."/>
            <person name="Goodwin L."/>
            <person name="Land M."/>
            <person name="Hauser L."/>
            <person name="Chang Y.-J."/>
            <person name="Jeffries C.D."/>
            <person name="Chen A."/>
            <person name="Palaniappan K."/>
            <person name="Chain P."/>
            <person name="Rohde M."/>
            <person name="Goeker M."/>
            <person name="Bristow J."/>
            <person name="Eisen J.A."/>
            <person name="Markowitz V."/>
            <person name="Hugenholtz P."/>
            <person name="Kyrpides N.C."/>
            <person name="Klenk H.-P."/>
            <person name="Brettin T."/>
        </authorList>
    </citation>
    <scope>NUCLEOTIDE SEQUENCE [LARGE SCALE GENOMIC DNA]</scope>
    <source>
        <strain evidence="9">DSM 17836 / JCM 10339 / NBRC 14399</strain>
    </source>
</reference>
<dbReference type="OrthoDB" id="9814237at2"/>
<comment type="subcellular location">
    <subcellularLocation>
        <location evidence="1">Cell membrane</location>
        <topology evidence="1">Multi-pass membrane protein</topology>
    </subcellularLocation>
</comment>